<keyword evidence="4" id="KW-0514">Muscle protein</keyword>
<evidence type="ECO:0000256" key="8">
    <source>
        <dbReference type="ARBA" id="ARBA00071968"/>
    </source>
</evidence>
<protein>
    <recommendedName>
        <fullName evidence="8">Myosin-binding protein H</fullName>
    </recommendedName>
    <alternativeName>
        <fullName evidence="9">H-protein</fullName>
    </alternativeName>
</protein>
<dbReference type="InterPro" id="IPR003961">
    <property type="entry name" value="FN3_dom"/>
</dbReference>
<evidence type="ECO:0000256" key="4">
    <source>
        <dbReference type="ARBA" id="ARBA00023179"/>
    </source>
</evidence>
<evidence type="ECO:0000256" key="5">
    <source>
        <dbReference type="ARBA" id="ARBA00023319"/>
    </source>
</evidence>
<dbReference type="Pfam" id="PF00041">
    <property type="entry name" value="fn3"/>
    <property type="match status" value="2"/>
</dbReference>
<dbReference type="FunFam" id="2.60.40.10:FF:000225">
    <property type="entry name" value="Myosin-binding protein C, cardiac-type"/>
    <property type="match status" value="1"/>
</dbReference>
<evidence type="ECO:0000256" key="2">
    <source>
        <dbReference type="ARBA" id="ARBA00022737"/>
    </source>
</evidence>
<dbReference type="CDD" id="cd05748">
    <property type="entry name" value="Ig_Titin_like"/>
    <property type="match status" value="1"/>
</dbReference>
<gene>
    <name evidence="13" type="primary">MYBPH</name>
</gene>
<dbReference type="PANTHER" id="PTHR13817:SF49">
    <property type="entry name" value="MYOSIN-BINDING PROTEIN H"/>
    <property type="match status" value="1"/>
</dbReference>
<dbReference type="InterPro" id="IPR007110">
    <property type="entry name" value="Ig-like_dom"/>
</dbReference>
<dbReference type="SUPFAM" id="SSF49265">
    <property type="entry name" value="Fibronectin type III"/>
    <property type="match status" value="1"/>
</dbReference>
<dbReference type="InterPro" id="IPR036179">
    <property type="entry name" value="Ig-like_dom_sf"/>
</dbReference>
<organism evidence="13 14">
    <name type="scientific">Taeniopygia guttata</name>
    <name type="common">Zebra finch</name>
    <name type="synonym">Poephila guttata</name>
    <dbReference type="NCBI Taxonomy" id="59729"/>
    <lineage>
        <taxon>Eukaryota</taxon>
        <taxon>Metazoa</taxon>
        <taxon>Chordata</taxon>
        <taxon>Craniata</taxon>
        <taxon>Vertebrata</taxon>
        <taxon>Euteleostomi</taxon>
        <taxon>Archelosauria</taxon>
        <taxon>Archosauria</taxon>
        <taxon>Dinosauria</taxon>
        <taxon>Saurischia</taxon>
        <taxon>Theropoda</taxon>
        <taxon>Coelurosauria</taxon>
        <taxon>Aves</taxon>
        <taxon>Neognathae</taxon>
        <taxon>Neoaves</taxon>
        <taxon>Telluraves</taxon>
        <taxon>Australaves</taxon>
        <taxon>Passeriformes</taxon>
        <taxon>Passeroidea</taxon>
        <taxon>Estrildidae</taxon>
        <taxon>Estrildinae</taxon>
        <taxon>Taeniopygia</taxon>
    </lineage>
</organism>
<comment type="function">
    <text evidence="7">Binds to myosin; probably involved in interaction with thick myofilaments in the A-band.</text>
</comment>
<keyword evidence="1" id="KW-0787">Thick filament</keyword>
<dbReference type="PROSITE" id="PS50835">
    <property type="entry name" value="IG_LIKE"/>
    <property type="match status" value="2"/>
</dbReference>
<dbReference type="SMART" id="SM00409">
    <property type="entry name" value="IG"/>
    <property type="match status" value="2"/>
</dbReference>
<reference evidence="13 14" key="1">
    <citation type="journal article" date="2010" name="Nature">
        <title>The genome of a songbird.</title>
        <authorList>
            <person name="Warren W.C."/>
            <person name="Clayton D.F."/>
            <person name="Ellegren H."/>
            <person name="Arnold A.P."/>
            <person name="Hillier L.W."/>
            <person name="Kunstner A."/>
            <person name="Searle S."/>
            <person name="White S."/>
            <person name="Vilella A.J."/>
            <person name="Fairley S."/>
            <person name="Heger A."/>
            <person name="Kong L."/>
            <person name="Ponting C.P."/>
            <person name="Jarvis E.D."/>
            <person name="Mello C.V."/>
            <person name="Minx P."/>
            <person name="Lovell P."/>
            <person name="Velho T.A."/>
            <person name="Ferris M."/>
            <person name="Balakrishnan C.N."/>
            <person name="Sinha S."/>
            <person name="Blatti C."/>
            <person name="London S.E."/>
            <person name="Li Y."/>
            <person name="Lin Y.C."/>
            <person name="George J."/>
            <person name="Sweedler J."/>
            <person name="Southey B."/>
            <person name="Gunaratne P."/>
            <person name="Watson M."/>
            <person name="Nam K."/>
            <person name="Backstrom N."/>
            <person name="Smeds L."/>
            <person name="Nabholz B."/>
            <person name="Itoh Y."/>
            <person name="Whitney O."/>
            <person name="Pfenning A.R."/>
            <person name="Howard J."/>
            <person name="Volker M."/>
            <person name="Skinner B.M."/>
            <person name="Griffin D.K."/>
            <person name="Ye L."/>
            <person name="McLaren W.M."/>
            <person name="Flicek P."/>
            <person name="Quesada V."/>
            <person name="Velasco G."/>
            <person name="Lopez-Otin C."/>
            <person name="Puente X.S."/>
            <person name="Olender T."/>
            <person name="Lancet D."/>
            <person name="Smit A.F."/>
            <person name="Hubley R."/>
            <person name="Konkel M.K."/>
            <person name="Walker J.A."/>
            <person name="Batzer M.A."/>
            <person name="Gu W."/>
            <person name="Pollock D.D."/>
            <person name="Chen L."/>
            <person name="Cheng Z."/>
            <person name="Eichler E.E."/>
            <person name="Stapley J."/>
            <person name="Slate J."/>
            <person name="Ekblom R."/>
            <person name="Birkhead T."/>
            <person name="Burke T."/>
            <person name="Burt D."/>
            <person name="Scharff C."/>
            <person name="Adam I."/>
            <person name="Richard H."/>
            <person name="Sultan M."/>
            <person name="Soldatov A."/>
            <person name="Lehrach H."/>
            <person name="Edwards S.V."/>
            <person name="Yang S.P."/>
            <person name="Li X."/>
            <person name="Graves T."/>
            <person name="Fulton L."/>
            <person name="Nelson J."/>
            <person name="Chinwalla A."/>
            <person name="Hou S."/>
            <person name="Mardis E.R."/>
            <person name="Wilson R.K."/>
        </authorList>
    </citation>
    <scope>NUCLEOTIDE SEQUENCE [LARGE SCALE GENOMIC DNA]</scope>
</reference>
<evidence type="ECO:0000256" key="7">
    <source>
        <dbReference type="ARBA" id="ARBA00060255"/>
    </source>
</evidence>
<keyword evidence="5" id="KW-0393">Immunoglobulin domain</keyword>
<keyword evidence="14" id="KW-1185">Reference proteome</keyword>
<feature type="region of interest" description="Disordered" evidence="10">
    <location>
        <begin position="1"/>
        <end position="119"/>
    </location>
</feature>
<feature type="region of interest" description="Disordered" evidence="10">
    <location>
        <begin position="570"/>
        <end position="589"/>
    </location>
</feature>
<feature type="compositionally biased region" description="Basic and acidic residues" evidence="10">
    <location>
        <begin position="106"/>
        <end position="115"/>
    </location>
</feature>
<dbReference type="SMART" id="SM00408">
    <property type="entry name" value="IGc2"/>
    <property type="match status" value="2"/>
</dbReference>
<dbReference type="InterPro" id="IPR050964">
    <property type="entry name" value="Striated_Muscle_Regulatory"/>
</dbReference>
<feature type="compositionally biased region" description="Basic and acidic residues" evidence="10">
    <location>
        <begin position="574"/>
        <end position="589"/>
    </location>
</feature>
<accession>A0A674GAS7</accession>
<evidence type="ECO:0000313" key="14">
    <source>
        <dbReference type="Proteomes" id="UP000007754"/>
    </source>
</evidence>
<feature type="domain" description="Fibronectin type-III" evidence="12">
    <location>
        <begin position="118"/>
        <end position="213"/>
    </location>
</feature>
<evidence type="ECO:0000256" key="6">
    <source>
        <dbReference type="ARBA" id="ARBA00038352"/>
    </source>
</evidence>
<dbReference type="GO" id="GO:0007155">
    <property type="term" value="P:cell adhesion"/>
    <property type="evidence" value="ECO:0007669"/>
    <property type="project" value="UniProtKB-KW"/>
</dbReference>
<dbReference type="FunFam" id="2.60.40.10:FF:000557">
    <property type="entry name" value="Myosin binding protein Ha"/>
    <property type="match status" value="1"/>
</dbReference>
<dbReference type="PRINTS" id="PR01217">
    <property type="entry name" value="PRICHEXTENSN"/>
</dbReference>
<dbReference type="Proteomes" id="UP000007754">
    <property type="component" value="Chromosome 26"/>
</dbReference>
<dbReference type="Gene3D" id="2.60.40.10">
    <property type="entry name" value="Immunoglobulins"/>
    <property type="match status" value="4"/>
</dbReference>
<dbReference type="FunFam" id="2.60.40.10:FF:000062">
    <property type="entry name" value="Myosin-binding protein C, slow type"/>
    <property type="match status" value="1"/>
</dbReference>
<dbReference type="InterPro" id="IPR013783">
    <property type="entry name" value="Ig-like_fold"/>
</dbReference>
<dbReference type="SUPFAM" id="SSF48726">
    <property type="entry name" value="Immunoglobulin"/>
    <property type="match status" value="2"/>
</dbReference>
<dbReference type="PRINTS" id="PR00014">
    <property type="entry name" value="FNTYPEIII"/>
</dbReference>
<dbReference type="GO" id="GO:0032982">
    <property type="term" value="C:myosin filament"/>
    <property type="evidence" value="ECO:0007669"/>
    <property type="project" value="UniProtKB-KW"/>
</dbReference>
<feature type="compositionally biased region" description="Pro residues" evidence="10">
    <location>
        <begin position="38"/>
        <end position="72"/>
    </location>
</feature>
<name>A0A674GAS7_TAEGU</name>
<evidence type="ECO:0000256" key="9">
    <source>
        <dbReference type="ARBA" id="ARBA00078133"/>
    </source>
</evidence>
<evidence type="ECO:0000313" key="13">
    <source>
        <dbReference type="Ensembl" id="ENSTGUP00000019595.1"/>
    </source>
</evidence>
<proteinExistence type="inferred from homology"/>
<dbReference type="FunFam" id="2.60.40.10:FF:000031">
    <property type="entry name" value="Myosin-binding protein C, slow type"/>
    <property type="match status" value="1"/>
</dbReference>
<dbReference type="PANTHER" id="PTHR13817">
    <property type="entry name" value="TITIN"/>
    <property type="match status" value="1"/>
</dbReference>
<dbReference type="FunCoup" id="A0A674GAS7">
    <property type="interactions" value="28"/>
</dbReference>
<feature type="domain" description="Ig-like" evidence="11">
    <location>
        <begin position="427"/>
        <end position="511"/>
    </location>
</feature>
<keyword evidence="2" id="KW-0677">Repeat</keyword>
<keyword evidence="3" id="KW-0130">Cell adhesion</keyword>
<dbReference type="CDD" id="cd00063">
    <property type="entry name" value="FN3"/>
    <property type="match status" value="2"/>
</dbReference>
<dbReference type="InterPro" id="IPR003599">
    <property type="entry name" value="Ig_sub"/>
</dbReference>
<dbReference type="InParanoid" id="A0A674GAS7"/>
<feature type="compositionally biased region" description="Pro residues" evidence="10">
    <location>
        <begin position="93"/>
        <end position="105"/>
    </location>
</feature>
<feature type="compositionally biased region" description="Low complexity" evidence="10">
    <location>
        <begin position="1"/>
        <end position="37"/>
    </location>
</feature>
<dbReference type="SMART" id="SM00060">
    <property type="entry name" value="FN3"/>
    <property type="match status" value="2"/>
</dbReference>
<dbReference type="InterPro" id="IPR036116">
    <property type="entry name" value="FN3_sf"/>
</dbReference>
<feature type="domain" description="Fibronectin type-III" evidence="12">
    <location>
        <begin position="314"/>
        <end position="409"/>
    </location>
</feature>
<sequence>MTGKSAPPAKKTAPAAAKKKAAPAPKEGAAPKQDAAPAPVPATEEPPAPEHPPEQPPAPEHPPEQPPAPTNEPAPVSTEAGAEETSVPEEGSPAPPAEPPAPVPEPKPEKPKEEPPSCPLSLAVEEVSENSFTLTWKAPEQMGRASLDGYVVEICKDGSSDWKAVNQEPFLSTRYTIPNLSSGDKIHVRVMAVSASGTSVPATLEQPVLIREILQLPKIRMPRHLRETYIRRVGDAVNIMIPFQGKPQPEVSWSKGGQPLDTSRINIRNTARDTIFYIRQAQRGDSGKYELTVHINGAEDKATLDIQVVEPPGPPQNLKLVDVWGFNVALEWTPPADNGNSEIKGYRVQKSDKKSGKWFTVLERCTRTSCTISDLIIGNTYSFRVFSENICGLSNSAAVASGVAYIEKTKTTYQPEKIPQRDMMEPPKFTQPLTDRTTTRGYSTHLFCSVRGFPQPKIIWLKNQMEIREDPKYIALIDQGVCSLEIRKPGPFDGGVYTCKAVNPLGEASVDCRLDVKAEVLVPDLQEGCPELLDAEGIDDGVHGRVAVGEEDGDVGEDVRGLAGWAEQGDAVEDVQRQPAERKQEEDQRQRLGDLQLLAVVLLGVVGAGGHLLVELLADKVEDLQVDEQHQQQGRQDPDEEVEVHHVLHANDCLKLACDDKLRVAAVQLLSPLHLVEVVPPKHGGKSHQKRDYPTAGDGHGCPPWCHHALVPVGETTATGRS</sequence>
<dbReference type="Pfam" id="PF07679">
    <property type="entry name" value="I-set"/>
    <property type="match status" value="2"/>
</dbReference>
<reference evidence="13" key="3">
    <citation type="submission" date="2025-09" db="UniProtKB">
        <authorList>
            <consortium name="Ensembl"/>
        </authorList>
    </citation>
    <scope>IDENTIFICATION</scope>
</reference>
<evidence type="ECO:0000259" key="12">
    <source>
        <dbReference type="PROSITE" id="PS50853"/>
    </source>
</evidence>
<evidence type="ECO:0000259" key="11">
    <source>
        <dbReference type="PROSITE" id="PS50835"/>
    </source>
</evidence>
<dbReference type="GeneTree" id="ENSGT00940000158040"/>
<dbReference type="Ensembl" id="ENSTGUT00000027331.1">
    <property type="protein sequence ID" value="ENSTGUP00000019595.1"/>
    <property type="gene ID" value="ENSTGUG00000001383.2"/>
</dbReference>
<feature type="domain" description="Ig-like" evidence="11">
    <location>
        <begin position="217"/>
        <end position="305"/>
    </location>
</feature>
<dbReference type="InterPro" id="IPR013098">
    <property type="entry name" value="Ig_I-set"/>
</dbReference>
<dbReference type="AlphaFoldDB" id="A0A674GAS7"/>
<evidence type="ECO:0000256" key="3">
    <source>
        <dbReference type="ARBA" id="ARBA00022889"/>
    </source>
</evidence>
<reference evidence="13" key="2">
    <citation type="submission" date="2025-08" db="UniProtKB">
        <authorList>
            <consortium name="Ensembl"/>
        </authorList>
    </citation>
    <scope>IDENTIFICATION</scope>
</reference>
<dbReference type="InterPro" id="IPR003598">
    <property type="entry name" value="Ig_sub2"/>
</dbReference>
<evidence type="ECO:0000256" key="1">
    <source>
        <dbReference type="ARBA" id="ARBA00022433"/>
    </source>
</evidence>
<dbReference type="PROSITE" id="PS50853">
    <property type="entry name" value="FN3"/>
    <property type="match status" value="2"/>
</dbReference>
<comment type="similarity">
    <text evidence="6">Belongs to the immunoglobulin superfamily. MyBP family.</text>
</comment>
<evidence type="ECO:0000256" key="10">
    <source>
        <dbReference type="SAM" id="MobiDB-lite"/>
    </source>
</evidence>